<dbReference type="EC" id="2.7.13.3" evidence="2"/>
<comment type="catalytic activity">
    <reaction evidence="1">
        <text>ATP + protein L-histidine = ADP + protein N-phospho-L-histidine.</text>
        <dbReference type="EC" id="2.7.13.3"/>
    </reaction>
</comment>
<dbReference type="GO" id="GO:0000155">
    <property type="term" value="F:phosphorelay sensor kinase activity"/>
    <property type="evidence" value="ECO:0007669"/>
    <property type="project" value="InterPro"/>
</dbReference>
<dbReference type="InterPro" id="IPR003661">
    <property type="entry name" value="HisK_dim/P_dom"/>
</dbReference>
<keyword evidence="4" id="KW-0808">Transferase</keyword>
<dbReference type="SUPFAM" id="SSF55874">
    <property type="entry name" value="ATPase domain of HSP90 chaperone/DNA topoisomerase II/histidine kinase"/>
    <property type="match status" value="1"/>
</dbReference>
<dbReference type="CDD" id="cd00130">
    <property type="entry name" value="PAS"/>
    <property type="match status" value="1"/>
</dbReference>
<dbReference type="InterPro" id="IPR003594">
    <property type="entry name" value="HATPase_dom"/>
</dbReference>
<dbReference type="InterPro" id="IPR036890">
    <property type="entry name" value="HATPase_C_sf"/>
</dbReference>
<dbReference type="CDD" id="cd00082">
    <property type="entry name" value="HisKA"/>
    <property type="match status" value="1"/>
</dbReference>
<dbReference type="Pfam" id="PF02518">
    <property type="entry name" value="HATPase_c"/>
    <property type="match status" value="1"/>
</dbReference>
<evidence type="ECO:0000256" key="3">
    <source>
        <dbReference type="ARBA" id="ARBA00022553"/>
    </source>
</evidence>
<keyword evidence="4" id="KW-0418">Kinase</keyword>
<keyword evidence="3" id="KW-0597">Phosphoprotein</keyword>
<evidence type="ECO:0000256" key="4">
    <source>
        <dbReference type="ARBA" id="ARBA00022777"/>
    </source>
</evidence>
<accession>A0A926ZJT0</accession>
<dbReference type="Proteomes" id="UP000641646">
    <property type="component" value="Unassembled WGS sequence"/>
</dbReference>
<dbReference type="Gene3D" id="3.30.450.20">
    <property type="entry name" value="PAS domain"/>
    <property type="match status" value="1"/>
</dbReference>
<evidence type="ECO:0000313" key="8">
    <source>
        <dbReference type="EMBL" id="MBD2183246.1"/>
    </source>
</evidence>
<dbReference type="InterPro" id="IPR000014">
    <property type="entry name" value="PAS"/>
</dbReference>
<evidence type="ECO:0000256" key="6">
    <source>
        <dbReference type="SAM" id="Coils"/>
    </source>
</evidence>
<dbReference type="Pfam" id="PF13185">
    <property type="entry name" value="GAF_2"/>
    <property type="match status" value="1"/>
</dbReference>
<dbReference type="InterPro" id="IPR003018">
    <property type="entry name" value="GAF"/>
</dbReference>
<dbReference type="InterPro" id="IPR013655">
    <property type="entry name" value="PAS_fold_3"/>
</dbReference>
<dbReference type="PANTHER" id="PTHR43065">
    <property type="entry name" value="SENSOR HISTIDINE KINASE"/>
    <property type="match status" value="1"/>
</dbReference>
<comment type="caution">
    <text evidence="8">The sequence shown here is derived from an EMBL/GenBank/DDBJ whole genome shotgun (WGS) entry which is preliminary data.</text>
</comment>
<dbReference type="InterPro" id="IPR035965">
    <property type="entry name" value="PAS-like_dom_sf"/>
</dbReference>
<dbReference type="AlphaFoldDB" id="A0A926ZJT0"/>
<dbReference type="Pfam" id="PF08447">
    <property type="entry name" value="PAS_3"/>
    <property type="match status" value="1"/>
</dbReference>
<organism evidence="8 9">
    <name type="scientific">Aerosakkonema funiforme FACHB-1375</name>
    <dbReference type="NCBI Taxonomy" id="2949571"/>
    <lineage>
        <taxon>Bacteria</taxon>
        <taxon>Bacillati</taxon>
        <taxon>Cyanobacteriota</taxon>
        <taxon>Cyanophyceae</taxon>
        <taxon>Oscillatoriophycideae</taxon>
        <taxon>Aerosakkonematales</taxon>
        <taxon>Aerosakkonemataceae</taxon>
        <taxon>Aerosakkonema</taxon>
    </lineage>
</organism>
<reference evidence="8" key="2">
    <citation type="submission" date="2020-08" db="EMBL/GenBank/DDBJ databases">
        <authorList>
            <person name="Chen M."/>
            <person name="Teng W."/>
            <person name="Zhao L."/>
            <person name="Hu C."/>
            <person name="Zhou Y."/>
            <person name="Han B."/>
            <person name="Song L."/>
            <person name="Shu W."/>
        </authorList>
    </citation>
    <scope>NUCLEOTIDE SEQUENCE</scope>
    <source>
        <strain evidence="8">FACHB-1375</strain>
    </source>
</reference>
<dbReference type="SMART" id="SM00387">
    <property type="entry name" value="HATPase_c"/>
    <property type="match status" value="1"/>
</dbReference>
<proteinExistence type="predicted"/>
<evidence type="ECO:0000256" key="5">
    <source>
        <dbReference type="ARBA" id="ARBA00023012"/>
    </source>
</evidence>
<reference evidence="8" key="1">
    <citation type="journal article" date="2015" name="ISME J.">
        <title>Draft Genome Sequence of Streptomyces incarnatus NRRL8089, which Produces the Nucleoside Antibiotic Sinefungin.</title>
        <authorList>
            <person name="Oshima K."/>
            <person name="Hattori M."/>
            <person name="Shimizu H."/>
            <person name="Fukuda K."/>
            <person name="Nemoto M."/>
            <person name="Inagaki K."/>
            <person name="Tamura T."/>
        </authorList>
    </citation>
    <scope>NUCLEOTIDE SEQUENCE</scope>
    <source>
        <strain evidence="8">FACHB-1375</strain>
    </source>
</reference>
<dbReference type="Gene3D" id="3.30.450.40">
    <property type="match status" value="1"/>
</dbReference>
<dbReference type="PROSITE" id="PS50109">
    <property type="entry name" value="HIS_KIN"/>
    <property type="match status" value="1"/>
</dbReference>
<gene>
    <name evidence="8" type="ORF">H6G03_19630</name>
</gene>
<dbReference type="SUPFAM" id="SSF47384">
    <property type="entry name" value="Homodimeric domain of signal transducing histidine kinase"/>
    <property type="match status" value="1"/>
</dbReference>
<dbReference type="SUPFAM" id="SSF55785">
    <property type="entry name" value="PYP-like sensor domain (PAS domain)"/>
    <property type="match status" value="1"/>
</dbReference>
<dbReference type="PRINTS" id="PR00344">
    <property type="entry name" value="BCTRLSENSOR"/>
</dbReference>
<feature type="domain" description="Histidine kinase" evidence="7">
    <location>
        <begin position="394"/>
        <end position="655"/>
    </location>
</feature>
<dbReference type="InterPro" id="IPR029016">
    <property type="entry name" value="GAF-like_dom_sf"/>
</dbReference>
<sequence length="677" mass="75833">MSLQHVSITASEPCQTLQVQEQKITEVSSRAVAFWQSQKKPQHLLANIPGLTYQFLLRRDGSLSFLFLSPSFQEFFEIESPDMEMDTETLISMLHPDDREDFFNSIAEAGGMLRSWRWAGRFILPSGQVKWIQWDAQPSLQANGNIFWNGLLVDVTSHQQLNAEVERLSFLLGLTDRLQSSTDLQEIAEFALGYLVCVTNCAFGDVKVIRDLNETYQACTLTNYVSAEFVAAYGKTAVAEMEAALQRGVPRGQGLLWQVVETGQPLFIEDYANHPNAVPALRHSAIGELGIFPIPATDGTVIGVLTLESRNLRQLQDTLQKDLLLAACRILGVRIERAKAQECLQRTNTELQSTSQLLRQQTQELEKTLQELQQAHIQLVQSEKMSSLGQLVAGVAHEINNPVSFIHRNIDHADKYFQNMLSLLQLYEQHYPQPVPEIKLAIEEIDFDFLREDLPKLICSIKVGAERIRDIVCSLRNFSRIDRAERKAVDIHEGIDNTLVLLNNRLRAQQGRPEIQVLKEYGDIPPVECYPGELNQVFMNIIANAIDALSEVEEQGGNSQRSIAECQLPTIWIRTEVIDSSRIVIRIADNGPGIPESLQLRIFDPFFTTKPVGKGTGLGLSISYRIITEQHRGLLKCISAPGQGTEFAIVLPQTLSDRNAVATVKTAYLDDGNSANT</sequence>
<dbReference type="InterPro" id="IPR005467">
    <property type="entry name" value="His_kinase_dom"/>
</dbReference>
<keyword evidence="9" id="KW-1185">Reference proteome</keyword>
<dbReference type="RefSeq" id="WP_190467190.1">
    <property type="nucleotide sequence ID" value="NZ_JACJPW010000051.1"/>
</dbReference>
<evidence type="ECO:0000313" key="9">
    <source>
        <dbReference type="Proteomes" id="UP000641646"/>
    </source>
</evidence>
<dbReference type="SUPFAM" id="SSF55781">
    <property type="entry name" value="GAF domain-like"/>
    <property type="match status" value="1"/>
</dbReference>
<name>A0A926ZJT0_9CYAN</name>
<dbReference type="EMBL" id="JACJPW010000051">
    <property type="protein sequence ID" value="MBD2183246.1"/>
    <property type="molecule type" value="Genomic_DNA"/>
</dbReference>
<protein>
    <recommendedName>
        <fullName evidence="2">histidine kinase</fullName>
        <ecNumber evidence="2">2.7.13.3</ecNumber>
    </recommendedName>
</protein>
<evidence type="ECO:0000259" key="7">
    <source>
        <dbReference type="PROSITE" id="PS50109"/>
    </source>
</evidence>
<keyword evidence="5" id="KW-0902">Two-component regulatory system</keyword>
<dbReference type="Gene3D" id="1.10.287.130">
    <property type="match status" value="1"/>
</dbReference>
<dbReference type="InterPro" id="IPR036097">
    <property type="entry name" value="HisK_dim/P_sf"/>
</dbReference>
<dbReference type="InterPro" id="IPR004358">
    <property type="entry name" value="Sig_transdc_His_kin-like_C"/>
</dbReference>
<evidence type="ECO:0000256" key="2">
    <source>
        <dbReference type="ARBA" id="ARBA00012438"/>
    </source>
</evidence>
<keyword evidence="6" id="KW-0175">Coiled coil</keyword>
<evidence type="ECO:0000256" key="1">
    <source>
        <dbReference type="ARBA" id="ARBA00000085"/>
    </source>
</evidence>
<dbReference type="PANTHER" id="PTHR43065:SF50">
    <property type="entry name" value="HISTIDINE KINASE"/>
    <property type="match status" value="1"/>
</dbReference>
<dbReference type="Gene3D" id="3.30.565.10">
    <property type="entry name" value="Histidine kinase-like ATPase, C-terminal domain"/>
    <property type="match status" value="1"/>
</dbReference>
<feature type="coiled-coil region" evidence="6">
    <location>
        <begin position="344"/>
        <end position="385"/>
    </location>
</feature>